<dbReference type="PANTHER" id="PTHR48081:SF8">
    <property type="entry name" value="ALPHA_BETA HYDROLASE FOLD-3 DOMAIN-CONTAINING PROTEIN-RELATED"/>
    <property type="match status" value="1"/>
</dbReference>
<dbReference type="PANTHER" id="PTHR48081">
    <property type="entry name" value="AB HYDROLASE SUPERFAMILY PROTEIN C4A8.06C"/>
    <property type="match status" value="1"/>
</dbReference>
<evidence type="ECO:0000256" key="1">
    <source>
        <dbReference type="ARBA" id="ARBA00022801"/>
    </source>
</evidence>
<feature type="domain" description="Alpha/beta hydrolase fold-3" evidence="3">
    <location>
        <begin position="80"/>
        <end position="278"/>
    </location>
</feature>
<dbReference type="InterPro" id="IPR013094">
    <property type="entry name" value="AB_hydrolase_3"/>
</dbReference>
<dbReference type="Proteomes" id="UP000198802">
    <property type="component" value="Unassembled WGS sequence"/>
</dbReference>
<name>A0A0S4QP98_9ACTN</name>
<feature type="compositionally biased region" description="Low complexity" evidence="2">
    <location>
        <begin position="338"/>
        <end position="347"/>
    </location>
</feature>
<dbReference type="GO" id="GO:0016787">
    <property type="term" value="F:hydrolase activity"/>
    <property type="evidence" value="ECO:0007669"/>
    <property type="project" value="UniProtKB-KW"/>
</dbReference>
<keyword evidence="5" id="KW-1185">Reference proteome</keyword>
<dbReference type="SUPFAM" id="SSF53474">
    <property type="entry name" value="alpha/beta-Hydrolases"/>
    <property type="match status" value="1"/>
</dbReference>
<evidence type="ECO:0000313" key="5">
    <source>
        <dbReference type="Proteomes" id="UP000198802"/>
    </source>
</evidence>
<dbReference type="AlphaFoldDB" id="A0A0S4QP98"/>
<dbReference type="Pfam" id="PF07859">
    <property type="entry name" value="Abhydrolase_3"/>
    <property type="match status" value="1"/>
</dbReference>
<evidence type="ECO:0000259" key="3">
    <source>
        <dbReference type="Pfam" id="PF07859"/>
    </source>
</evidence>
<sequence>MPYRFDSERAALVEITPFAVLDDITASRARAMELILSATREIDLTGVNITDTSVPGPPDAPDVAVRIYTPLIGTRPTPAVLHLRGGGFVAGALGTDHRANIELSRALGAVVVSVDYRLAPENPYPAAIEDCYAALLWTVDRAERLGVDPRRIAVHGVNSGAGLAAALTLLTRDRNGPALCFQCLCRPELDDRRAGAAPAPVDVTGQAPSARWDAYLGADLAGTADVPAYAAPARATDLRGLPPAYVSVLEGDRRRDDGVAYAAALRAAGVPVRLRHHPAAATTTSGPASMPTSATATAATAATAGGSLAAAAGRCTSGQAARRRHRGSVPVHSATVNTGTTGTTHGTPRAGRERDDKITALRAAFGMRF</sequence>
<proteinExistence type="predicted"/>
<dbReference type="EMBL" id="FAOZ01000007">
    <property type="protein sequence ID" value="CUU56314.1"/>
    <property type="molecule type" value="Genomic_DNA"/>
</dbReference>
<keyword evidence="1" id="KW-0378">Hydrolase</keyword>
<organism evidence="4 5">
    <name type="scientific">Parafrankia irregularis</name>
    <dbReference type="NCBI Taxonomy" id="795642"/>
    <lineage>
        <taxon>Bacteria</taxon>
        <taxon>Bacillati</taxon>
        <taxon>Actinomycetota</taxon>
        <taxon>Actinomycetes</taxon>
        <taxon>Frankiales</taxon>
        <taxon>Frankiaceae</taxon>
        <taxon>Parafrankia</taxon>
    </lineage>
</organism>
<evidence type="ECO:0000313" key="4">
    <source>
        <dbReference type="EMBL" id="CUU56314.1"/>
    </source>
</evidence>
<dbReference type="InterPro" id="IPR029058">
    <property type="entry name" value="AB_hydrolase_fold"/>
</dbReference>
<accession>A0A0S4QP98</accession>
<gene>
    <name evidence="4" type="ORF">Ga0074812_107198</name>
</gene>
<feature type="region of interest" description="Disordered" evidence="2">
    <location>
        <begin position="315"/>
        <end position="353"/>
    </location>
</feature>
<evidence type="ECO:0000256" key="2">
    <source>
        <dbReference type="SAM" id="MobiDB-lite"/>
    </source>
</evidence>
<dbReference type="Gene3D" id="3.40.50.1820">
    <property type="entry name" value="alpha/beta hydrolase"/>
    <property type="match status" value="1"/>
</dbReference>
<dbReference type="InterPro" id="IPR050300">
    <property type="entry name" value="GDXG_lipolytic_enzyme"/>
</dbReference>
<protein>
    <submittedName>
        <fullName evidence="4">Acetyl esterase/lipase</fullName>
    </submittedName>
</protein>
<reference evidence="5" key="1">
    <citation type="submission" date="2015-11" db="EMBL/GenBank/DDBJ databases">
        <authorList>
            <person name="Varghese N."/>
        </authorList>
    </citation>
    <scope>NUCLEOTIDE SEQUENCE [LARGE SCALE GENOMIC DNA]</scope>
    <source>
        <strain evidence="5">DSM 45899</strain>
    </source>
</reference>